<dbReference type="EMBL" id="JAACJN010000009">
    <property type="protein sequence ID" value="KAF5391555.1"/>
    <property type="molecule type" value="Genomic_DNA"/>
</dbReference>
<feature type="compositionally biased region" description="Low complexity" evidence="1">
    <location>
        <begin position="155"/>
        <end position="175"/>
    </location>
</feature>
<dbReference type="AlphaFoldDB" id="A0A8H5HY29"/>
<organism evidence="2 3">
    <name type="scientific">Collybiopsis confluens</name>
    <dbReference type="NCBI Taxonomy" id="2823264"/>
    <lineage>
        <taxon>Eukaryota</taxon>
        <taxon>Fungi</taxon>
        <taxon>Dikarya</taxon>
        <taxon>Basidiomycota</taxon>
        <taxon>Agaricomycotina</taxon>
        <taxon>Agaricomycetes</taxon>
        <taxon>Agaricomycetidae</taxon>
        <taxon>Agaricales</taxon>
        <taxon>Marasmiineae</taxon>
        <taxon>Omphalotaceae</taxon>
        <taxon>Collybiopsis</taxon>
    </lineage>
</organism>
<dbReference type="OrthoDB" id="3051071at2759"/>
<protein>
    <submittedName>
        <fullName evidence="2">Uncharacterized protein</fullName>
    </submittedName>
</protein>
<accession>A0A8H5HY29</accession>
<feature type="region of interest" description="Disordered" evidence="1">
    <location>
        <begin position="127"/>
        <end position="211"/>
    </location>
</feature>
<comment type="caution">
    <text evidence="2">The sequence shown here is derived from an EMBL/GenBank/DDBJ whole genome shotgun (WGS) entry which is preliminary data.</text>
</comment>
<evidence type="ECO:0000313" key="3">
    <source>
        <dbReference type="Proteomes" id="UP000518752"/>
    </source>
</evidence>
<feature type="compositionally biased region" description="Polar residues" evidence="1">
    <location>
        <begin position="130"/>
        <end position="141"/>
    </location>
</feature>
<proteinExistence type="predicted"/>
<name>A0A8H5HY29_9AGAR</name>
<reference evidence="2 3" key="1">
    <citation type="journal article" date="2020" name="ISME J.">
        <title>Uncovering the hidden diversity of litter-decomposition mechanisms in mushroom-forming fungi.</title>
        <authorList>
            <person name="Floudas D."/>
            <person name="Bentzer J."/>
            <person name="Ahren D."/>
            <person name="Johansson T."/>
            <person name="Persson P."/>
            <person name="Tunlid A."/>
        </authorList>
    </citation>
    <scope>NUCLEOTIDE SEQUENCE [LARGE SCALE GENOMIC DNA]</scope>
    <source>
        <strain evidence="2 3">CBS 406.79</strain>
    </source>
</reference>
<evidence type="ECO:0000256" key="1">
    <source>
        <dbReference type="SAM" id="MobiDB-lite"/>
    </source>
</evidence>
<dbReference type="Proteomes" id="UP000518752">
    <property type="component" value="Unassembled WGS sequence"/>
</dbReference>
<keyword evidence="3" id="KW-1185">Reference proteome</keyword>
<feature type="compositionally biased region" description="Basic residues" evidence="1">
    <location>
        <begin position="202"/>
        <end position="211"/>
    </location>
</feature>
<evidence type="ECO:0000313" key="2">
    <source>
        <dbReference type="EMBL" id="KAF5391555.1"/>
    </source>
</evidence>
<sequence length="211" mass="23029">MFSFGKSRYPANWPPLHHKCNQSKCTFPNHPQPAAGTYKCRGCDKGIYTVSNAQAQEADAQGRNVFYVPGRSPPLNARIQRCDLSQEFPPYIPVAAPKRDARPNPISTRVAPASNAYSCAPAVYDREGSSHQASTSPSGAYNQGMRPNLKQENHSSSGSFLSAPSKKSSSGSFLSVDPYAASKASRYTRSSSPDREAQAKPMPRRYRVVNV</sequence>
<gene>
    <name evidence="2" type="ORF">D9757_002514</name>
</gene>